<dbReference type="GeneID" id="67181247"/>
<keyword evidence="4" id="KW-0443">Lipid metabolism</keyword>
<dbReference type="HOGENOM" id="CLU_032690_0_0_6"/>
<feature type="domain" description="Acyl-CoA thioesterase 2 C-terminal" evidence="9">
    <location>
        <begin position="160"/>
        <end position="281"/>
    </location>
</feature>
<evidence type="ECO:0000259" key="9">
    <source>
        <dbReference type="Pfam" id="PF02551"/>
    </source>
</evidence>
<feature type="domain" description="Acyl-CoA thioesterase-like N-terminal HotDog" evidence="10">
    <location>
        <begin position="32"/>
        <end position="109"/>
    </location>
</feature>
<evidence type="ECO:0000256" key="3">
    <source>
        <dbReference type="ARBA" id="ARBA00022801"/>
    </source>
</evidence>
<keyword evidence="3" id="KW-0378">Hydrolase</keyword>
<evidence type="ECO:0000313" key="11">
    <source>
        <dbReference type="EMBL" id="ADN75210.1"/>
    </source>
</evidence>
<evidence type="ECO:0000256" key="7">
    <source>
        <dbReference type="ARBA" id="ARBA00071120"/>
    </source>
</evidence>
<reference evidence="11 12" key="1">
    <citation type="journal article" date="2010" name="Stand. Genomic Sci.">
        <title>Complete genome sequence of Ferrimonas balearica type strain (PAT).</title>
        <authorList>
            <person name="Nolan M."/>
            <person name="Sikorski J."/>
            <person name="Davenport K."/>
            <person name="Lucas S."/>
            <person name="Glavina Del Rio T."/>
            <person name="Tice H."/>
            <person name="Cheng J."/>
            <person name="Goodwin L."/>
            <person name="Pitluck S."/>
            <person name="Liolios K."/>
            <person name="Ivanova N."/>
            <person name="Mavromatis K."/>
            <person name="Ovchinnikova G."/>
            <person name="Pati A."/>
            <person name="Chen A."/>
            <person name="Palaniappan K."/>
            <person name="Land M."/>
            <person name="Hauser L."/>
            <person name="Chang Y."/>
            <person name="Jeffries C."/>
            <person name="Tapia R."/>
            <person name="Brettin T."/>
            <person name="Detter J."/>
            <person name="Han C."/>
            <person name="Yasawong M."/>
            <person name="Rohde M."/>
            <person name="Tindall B."/>
            <person name="Goker M."/>
            <person name="Woyke T."/>
            <person name="Bristow J."/>
            <person name="Eisen J."/>
            <person name="Markowitz V."/>
            <person name="Hugenholtz P."/>
            <person name="Kyrpides N."/>
            <person name="Klenk H."/>
            <person name="Lapidus A."/>
        </authorList>
    </citation>
    <scope>NUCLEOTIDE SEQUENCE [LARGE SCALE GENOMIC DNA]</scope>
    <source>
        <strain evidence="12">DSM 9799 / CCM 4581 / KCTC 23876 / PAT</strain>
    </source>
</reference>
<organism evidence="11 12">
    <name type="scientific">Ferrimonas balearica (strain DSM 9799 / CCM 4581 / KCTC 23876 / PAT)</name>
    <dbReference type="NCBI Taxonomy" id="550540"/>
    <lineage>
        <taxon>Bacteria</taxon>
        <taxon>Pseudomonadati</taxon>
        <taxon>Pseudomonadota</taxon>
        <taxon>Gammaproteobacteria</taxon>
        <taxon>Alteromonadales</taxon>
        <taxon>Ferrimonadaceae</taxon>
        <taxon>Ferrimonas</taxon>
    </lineage>
</organism>
<keyword evidence="12" id="KW-1185">Reference proteome</keyword>
<dbReference type="Pfam" id="PF13622">
    <property type="entry name" value="4HBT_3"/>
    <property type="match status" value="1"/>
</dbReference>
<protein>
    <recommendedName>
        <fullName evidence="7">Acyl-CoA thioesterase 2</fullName>
        <ecNumber evidence="5">3.1.2.20</ecNumber>
    </recommendedName>
    <alternativeName>
        <fullName evidence="8">Thioesterase II</fullName>
    </alternativeName>
</protein>
<evidence type="ECO:0000256" key="1">
    <source>
        <dbReference type="ARBA" id="ARBA00006538"/>
    </source>
</evidence>
<dbReference type="Proteomes" id="UP000006683">
    <property type="component" value="Chromosome"/>
</dbReference>
<evidence type="ECO:0000256" key="6">
    <source>
        <dbReference type="ARBA" id="ARBA00050943"/>
    </source>
</evidence>
<dbReference type="CDD" id="cd03444">
    <property type="entry name" value="Thioesterase_II_repeat1"/>
    <property type="match status" value="1"/>
</dbReference>
<comment type="catalytic activity">
    <reaction evidence="6">
        <text>a fatty acyl-CoA + H2O = a fatty acid + CoA + H(+)</text>
        <dbReference type="Rhea" id="RHEA:16781"/>
        <dbReference type="ChEBI" id="CHEBI:15377"/>
        <dbReference type="ChEBI" id="CHEBI:15378"/>
        <dbReference type="ChEBI" id="CHEBI:28868"/>
        <dbReference type="ChEBI" id="CHEBI:57287"/>
        <dbReference type="ChEBI" id="CHEBI:77636"/>
        <dbReference type="EC" id="3.1.2.20"/>
    </reaction>
    <physiologicalReaction direction="left-to-right" evidence="6">
        <dbReference type="Rhea" id="RHEA:16782"/>
    </physiologicalReaction>
</comment>
<dbReference type="EMBL" id="CP002209">
    <property type="protein sequence ID" value="ADN75210.1"/>
    <property type="molecule type" value="Genomic_DNA"/>
</dbReference>
<dbReference type="InterPro" id="IPR025652">
    <property type="entry name" value="TesB_C"/>
</dbReference>
<name>E1SU63_FERBD</name>
<sequence>MSDTLNRLLGILSLEQLEDGLFRGQTLDLGFGHLFGGQVLGQALSAAKETVAAERSVHSFHSYFLRPGDLSRPVLYEVESLRDGGSFSARRVSAIQHGRPIFYMTASFQGEEPGFEHQDPMPQVPGPEGLPNQHDLAKVLADKLPKSLMERYLDNAAIEMRLVEQIDPFRPKASEPRRYVWMRTQGKLPDDPRLHRYLLAYASDFNFLVTALQPHGLSWLDPRLKVATIDHAMWYHRPFRFDEWVLYAIDSPNATNSRGLVRGQFFNQKGELIASAVQEGLMRQQKKIPKV</sequence>
<dbReference type="Gene3D" id="2.40.160.210">
    <property type="entry name" value="Acyl-CoA thioesterase, double hotdog domain"/>
    <property type="match status" value="1"/>
</dbReference>
<dbReference type="CDD" id="cd03445">
    <property type="entry name" value="Thioesterase_II_repeat2"/>
    <property type="match status" value="1"/>
</dbReference>
<dbReference type="OrthoDB" id="9781019at2"/>
<dbReference type="InterPro" id="IPR029069">
    <property type="entry name" value="HotDog_dom_sf"/>
</dbReference>
<dbReference type="Pfam" id="PF02551">
    <property type="entry name" value="Acyl_CoA_thio"/>
    <property type="match status" value="1"/>
</dbReference>
<dbReference type="AlphaFoldDB" id="E1SU63"/>
<accession>E1SU63</accession>
<dbReference type="SUPFAM" id="SSF54637">
    <property type="entry name" value="Thioesterase/thiol ester dehydrase-isomerase"/>
    <property type="match status" value="2"/>
</dbReference>
<dbReference type="InterPro" id="IPR042171">
    <property type="entry name" value="Acyl-CoA_hotdog"/>
</dbReference>
<evidence type="ECO:0000259" key="10">
    <source>
        <dbReference type="Pfam" id="PF13622"/>
    </source>
</evidence>
<dbReference type="GO" id="GO:0047617">
    <property type="term" value="F:fatty acyl-CoA hydrolase activity"/>
    <property type="evidence" value="ECO:0007669"/>
    <property type="project" value="UniProtKB-EC"/>
</dbReference>
<dbReference type="GO" id="GO:0006637">
    <property type="term" value="P:acyl-CoA metabolic process"/>
    <property type="evidence" value="ECO:0007669"/>
    <property type="project" value="InterPro"/>
</dbReference>
<gene>
    <name evidence="11" type="ordered locus">Fbal_1001</name>
</gene>
<dbReference type="InterPro" id="IPR003703">
    <property type="entry name" value="Acyl_CoA_thio"/>
</dbReference>
<evidence type="ECO:0000256" key="5">
    <source>
        <dbReference type="ARBA" id="ARBA00038894"/>
    </source>
</evidence>
<comment type="similarity">
    <text evidence="1">Belongs to the C/M/P thioester hydrolase family.</text>
</comment>
<evidence type="ECO:0000256" key="2">
    <source>
        <dbReference type="ARBA" id="ARBA00011881"/>
    </source>
</evidence>
<dbReference type="NCBIfam" id="TIGR00189">
    <property type="entry name" value="tesB"/>
    <property type="match status" value="1"/>
</dbReference>
<dbReference type="PANTHER" id="PTHR11066">
    <property type="entry name" value="ACYL-COA THIOESTERASE"/>
    <property type="match status" value="1"/>
</dbReference>
<dbReference type="GO" id="GO:0005829">
    <property type="term" value="C:cytosol"/>
    <property type="evidence" value="ECO:0007669"/>
    <property type="project" value="TreeGrafter"/>
</dbReference>
<dbReference type="PANTHER" id="PTHR11066:SF34">
    <property type="entry name" value="ACYL-COENZYME A THIOESTERASE 8"/>
    <property type="match status" value="1"/>
</dbReference>
<evidence type="ECO:0000256" key="8">
    <source>
        <dbReference type="ARBA" id="ARBA00079653"/>
    </source>
</evidence>
<dbReference type="GO" id="GO:0009062">
    <property type="term" value="P:fatty acid catabolic process"/>
    <property type="evidence" value="ECO:0007669"/>
    <property type="project" value="TreeGrafter"/>
</dbReference>
<dbReference type="EC" id="3.1.2.20" evidence="5"/>
<dbReference type="eggNOG" id="COG1946">
    <property type="taxonomic scope" value="Bacteria"/>
</dbReference>
<dbReference type="RefSeq" id="WP_013344516.1">
    <property type="nucleotide sequence ID" value="NC_014541.1"/>
</dbReference>
<proteinExistence type="inferred from homology"/>
<dbReference type="InterPro" id="IPR049449">
    <property type="entry name" value="TesB_ACOT8-like_N"/>
</dbReference>
<evidence type="ECO:0000313" key="12">
    <source>
        <dbReference type="Proteomes" id="UP000006683"/>
    </source>
</evidence>
<dbReference type="FunFam" id="2.40.160.210:FF:000001">
    <property type="entry name" value="Acyl-CoA thioesterase II"/>
    <property type="match status" value="1"/>
</dbReference>
<evidence type="ECO:0000256" key="4">
    <source>
        <dbReference type="ARBA" id="ARBA00023098"/>
    </source>
</evidence>
<dbReference type="KEGG" id="fbl:Fbal_1001"/>
<comment type="subunit">
    <text evidence="2">Homotetramer.</text>
</comment>
<dbReference type="STRING" id="550540.Fbal_1001"/>